<keyword evidence="2" id="KW-1185">Reference proteome</keyword>
<dbReference type="Proteomes" id="UP001732700">
    <property type="component" value="Chromosome 3C"/>
</dbReference>
<organism evidence="1 2">
    <name type="scientific">Avena sativa</name>
    <name type="common">Oat</name>
    <dbReference type="NCBI Taxonomy" id="4498"/>
    <lineage>
        <taxon>Eukaryota</taxon>
        <taxon>Viridiplantae</taxon>
        <taxon>Streptophyta</taxon>
        <taxon>Embryophyta</taxon>
        <taxon>Tracheophyta</taxon>
        <taxon>Spermatophyta</taxon>
        <taxon>Magnoliopsida</taxon>
        <taxon>Liliopsida</taxon>
        <taxon>Poales</taxon>
        <taxon>Poaceae</taxon>
        <taxon>BOP clade</taxon>
        <taxon>Pooideae</taxon>
        <taxon>Poodae</taxon>
        <taxon>Poeae</taxon>
        <taxon>Poeae Chloroplast Group 1 (Aveneae type)</taxon>
        <taxon>Aveninae</taxon>
        <taxon>Avena</taxon>
    </lineage>
</organism>
<evidence type="ECO:0000313" key="2">
    <source>
        <dbReference type="Proteomes" id="UP001732700"/>
    </source>
</evidence>
<name>A0ACD5VUA0_AVESA</name>
<proteinExistence type="predicted"/>
<reference evidence="1" key="2">
    <citation type="submission" date="2025-09" db="UniProtKB">
        <authorList>
            <consortium name="EnsemblPlants"/>
        </authorList>
    </citation>
    <scope>IDENTIFICATION</scope>
</reference>
<accession>A0ACD5VUA0</accession>
<sequence length="386" mass="43792">MSCRRPSSPSPVPVVPLEDDNLLDEILLRLPPQPPYLLRASLVSKRWRRIATDPQFLRRFHVHHRKPPVLGVFSCVGRKISFTFRSTLDPPYRIPRDRFSLSMKVATVYDLLDCRHGRVLIINRDRRQVTVWDPITGDRSLVAVPPEFNNNHIGAVLCAAGDQGHVHGACHSIPFKLVVLSSYEHGDEAGAFASVYSSETGVWSEFISIALPQGDINFSGPGTLVGNTLYWLLRGSRTSILEFDLDRQSLAVIKRPHSVDHSVQIIRAEDGGLGLAILACPRYHPLLQIWERKINSYGAAIWVLRKTVELEKILGLRFRIDKFRSAMVQYVEDVHAIVLLVHTSAFMVQLDSMQSREIHEHVRSYYHFTSFYTQGLEVPCSSLKQK</sequence>
<evidence type="ECO:0000313" key="1">
    <source>
        <dbReference type="EnsemblPlants" id="AVESA.00010b.r2.3CG0513070.1.CDS"/>
    </source>
</evidence>
<reference evidence="1" key="1">
    <citation type="submission" date="2021-05" db="EMBL/GenBank/DDBJ databases">
        <authorList>
            <person name="Scholz U."/>
            <person name="Mascher M."/>
            <person name="Fiebig A."/>
        </authorList>
    </citation>
    <scope>NUCLEOTIDE SEQUENCE [LARGE SCALE GENOMIC DNA]</scope>
</reference>
<dbReference type="EnsemblPlants" id="AVESA.00010b.r2.3CG0513070.1">
    <property type="protein sequence ID" value="AVESA.00010b.r2.3CG0513070.1.CDS"/>
    <property type="gene ID" value="AVESA.00010b.r2.3CG0513070"/>
</dbReference>
<protein>
    <submittedName>
        <fullName evidence="1">Uncharacterized protein</fullName>
    </submittedName>
</protein>